<keyword evidence="7" id="KW-0694">RNA-binding</keyword>
<evidence type="ECO:0000259" key="13">
    <source>
        <dbReference type="PROSITE" id="PS51192"/>
    </source>
</evidence>
<dbReference type="GO" id="GO:0005829">
    <property type="term" value="C:cytosol"/>
    <property type="evidence" value="ECO:0007669"/>
    <property type="project" value="TreeGrafter"/>
</dbReference>
<reference evidence="15 16" key="1">
    <citation type="journal article" date="2015" name="Genome Biol. Evol.">
        <title>Phylogenomic analyses indicate that early fungi evolved digesting cell walls of algal ancestors of land plants.</title>
        <authorList>
            <person name="Chang Y."/>
            <person name="Wang S."/>
            <person name="Sekimoto S."/>
            <person name="Aerts A.L."/>
            <person name="Choi C."/>
            <person name="Clum A."/>
            <person name="LaButti K.M."/>
            <person name="Lindquist E.A."/>
            <person name="Yee Ngan C."/>
            <person name="Ohm R.A."/>
            <person name="Salamov A.A."/>
            <person name="Grigoriev I.V."/>
            <person name="Spatafora J.W."/>
            <person name="Berbee M.L."/>
        </authorList>
    </citation>
    <scope>NUCLEOTIDE SEQUENCE [LARGE SCALE GENOMIC DNA]</scope>
    <source>
        <strain evidence="15 16">NRRL 28638</strain>
    </source>
</reference>
<feature type="region of interest" description="Disordered" evidence="12">
    <location>
        <begin position="519"/>
        <end position="574"/>
    </location>
</feature>
<keyword evidence="3 11" id="KW-0547">Nucleotide-binding</keyword>
<feature type="compositionally biased region" description="Basic residues" evidence="12">
    <location>
        <begin position="526"/>
        <end position="539"/>
    </location>
</feature>
<dbReference type="InterPro" id="IPR011545">
    <property type="entry name" value="DEAD/DEAH_box_helicase_dom"/>
</dbReference>
<dbReference type="Proteomes" id="UP000070444">
    <property type="component" value="Unassembled WGS sequence"/>
</dbReference>
<comment type="subcellular location">
    <subcellularLocation>
        <location evidence="1">Nucleus</location>
        <location evidence="1">Nucleolus</location>
    </subcellularLocation>
</comment>
<keyword evidence="4 11" id="KW-0378">Hydrolase</keyword>
<dbReference type="EMBL" id="KQ964462">
    <property type="protein sequence ID" value="KXN71984.1"/>
    <property type="molecule type" value="Genomic_DNA"/>
</dbReference>
<evidence type="ECO:0000256" key="2">
    <source>
        <dbReference type="ARBA" id="ARBA00012552"/>
    </source>
</evidence>
<organism evidence="15 16">
    <name type="scientific">Conidiobolus coronatus (strain ATCC 28846 / CBS 209.66 / NRRL 28638)</name>
    <name type="common">Delacroixia coronata</name>
    <dbReference type="NCBI Taxonomy" id="796925"/>
    <lineage>
        <taxon>Eukaryota</taxon>
        <taxon>Fungi</taxon>
        <taxon>Fungi incertae sedis</taxon>
        <taxon>Zoopagomycota</taxon>
        <taxon>Entomophthoromycotina</taxon>
        <taxon>Entomophthoromycetes</taxon>
        <taxon>Entomophthorales</taxon>
        <taxon>Ancylistaceae</taxon>
        <taxon>Conidiobolus</taxon>
    </lineage>
</organism>
<accession>A0A137PAJ6</accession>
<dbReference type="SUPFAM" id="SSF52540">
    <property type="entry name" value="P-loop containing nucleoside triphosphate hydrolases"/>
    <property type="match status" value="1"/>
</dbReference>
<comment type="catalytic activity">
    <reaction evidence="10">
        <text>ATP + H2O = ADP + phosphate + H(+)</text>
        <dbReference type="Rhea" id="RHEA:13065"/>
        <dbReference type="ChEBI" id="CHEBI:15377"/>
        <dbReference type="ChEBI" id="CHEBI:15378"/>
        <dbReference type="ChEBI" id="CHEBI:30616"/>
        <dbReference type="ChEBI" id="CHEBI:43474"/>
        <dbReference type="ChEBI" id="CHEBI:456216"/>
        <dbReference type="EC" id="3.6.4.13"/>
    </reaction>
</comment>
<evidence type="ECO:0000313" key="15">
    <source>
        <dbReference type="EMBL" id="KXN71984.1"/>
    </source>
</evidence>
<sequence>MDLFYALGSGANFNKQKFKKDIDKFVPSKKNKTLVGEDLLNQDLPKGLDFFNTHKHTTKKAKVEKEEEDNVNFDDEDDEEDSDEEDEEQEITAIDTDNRAKNFRKKKKIHVHGNDIPYPINHIDVLQQRDDIPEFLKKNLTQLNFNNLTPIQMQSIPTILSDRDTIACAPTGTGKTLSFAIPIIAKLEKPSKVGYRALIISPTRELAQQINDQFERISKFTKFKIHFLNKATSAALKQDPQNRPKFDVLVTTPLRLVQAIKGELIDLSSVKYLIFDEADKLFEPEFVEQIDDIISACSNSKLKKALFSATLPDIVEKLASSILHDPVRILIGNKNSVTQLIKQELVYVGQESGKLVAIRQLISKGIQPPVLIFVQSIERAKELFHELIYDQINVDVIHSERTQSQRGQIIQNFKQGKIWVLICTELMARGIDFKGVNLVINYDFPQTIQSYVHRIGRTGRAGRKGEAITLFTDDDSDFLRAIVNVMRQSGCDVPQWMLELKKPSAKLKKQLKKRPIERKTISTLPKHVKGKLNKKRISTKFKSGDNKSNGAKGGIKKMKNNNNNYKKKGSKTEE</sequence>
<dbReference type="SMART" id="SM00490">
    <property type="entry name" value="HELICc"/>
    <property type="match status" value="1"/>
</dbReference>
<dbReference type="GO" id="GO:0003723">
    <property type="term" value="F:RNA binding"/>
    <property type="evidence" value="ECO:0007669"/>
    <property type="project" value="UniProtKB-KW"/>
</dbReference>
<dbReference type="STRING" id="796925.A0A137PAJ6"/>
<dbReference type="InterPro" id="IPR027417">
    <property type="entry name" value="P-loop_NTPase"/>
</dbReference>
<evidence type="ECO:0000256" key="10">
    <source>
        <dbReference type="ARBA" id="ARBA00047984"/>
    </source>
</evidence>
<evidence type="ECO:0000256" key="4">
    <source>
        <dbReference type="ARBA" id="ARBA00022801"/>
    </source>
</evidence>
<evidence type="ECO:0000256" key="7">
    <source>
        <dbReference type="ARBA" id="ARBA00022884"/>
    </source>
</evidence>
<feature type="domain" description="Helicase ATP-binding" evidence="13">
    <location>
        <begin position="156"/>
        <end position="329"/>
    </location>
</feature>
<dbReference type="OrthoDB" id="360161at2759"/>
<feature type="region of interest" description="Disordered" evidence="12">
    <location>
        <begin position="55"/>
        <end position="97"/>
    </location>
</feature>
<dbReference type="InterPro" id="IPR050079">
    <property type="entry name" value="DEAD_box_RNA_helicase"/>
</dbReference>
<dbReference type="PANTHER" id="PTHR47959">
    <property type="entry name" value="ATP-DEPENDENT RNA HELICASE RHLE-RELATED"/>
    <property type="match status" value="1"/>
</dbReference>
<keyword evidence="6 11" id="KW-0067">ATP-binding</keyword>
<feature type="domain" description="Helicase C-terminal" evidence="14">
    <location>
        <begin position="340"/>
        <end position="501"/>
    </location>
</feature>
<name>A0A137PAJ6_CONC2</name>
<dbReference type="EC" id="3.6.4.13" evidence="2"/>
<comment type="similarity">
    <text evidence="9">Belongs to the DEAD box helicase family. DDX52/ROK1 subfamily.</text>
</comment>
<dbReference type="InterPro" id="IPR000629">
    <property type="entry name" value="RNA-helicase_DEAD-box_CS"/>
</dbReference>
<keyword evidence="8" id="KW-0539">Nucleus</keyword>
<dbReference type="GO" id="GO:0003724">
    <property type="term" value="F:RNA helicase activity"/>
    <property type="evidence" value="ECO:0007669"/>
    <property type="project" value="UniProtKB-EC"/>
</dbReference>
<dbReference type="FunFam" id="3.40.50.300:FF:000759">
    <property type="entry name" value="probable ATP-dependent RNA helicase DDX52"/>
    <property type="match status" value="1"/>
</dbReference>
<keyword evidence="16" id="KW-1185">Reference proteome</keyword>
<dbReference type="CDD" id="cd18787">
    <property type="entry name" value="SF2_C_DEAD"/>
    <property type="match status" value="1"/>
</dbReference>
<evidence type="ECO:0000313" key="16">
    <source>
        <dbReference type="Proteomes" id="UP000070444"/>
    </source>
</evidence>
<dbReference type="PROSITE" id="PS51194">
    <property type="entry name" value="HELICASE_CTER"/>
    <property type="match status" value="1"/>
</dbReference>
<evidence type="ECO:0000256" key="1">
    <source>
        <dbReference type="ARBA" id="ARBA00004604"/>
    </source>
</evidence>
<dbReference type="GO" id="GO:0000480">
    <property type="term" value="P:endonucleolytic cleavage in 5'-ETS of tricistronic rRNA transcript (SSU-rRNA, 5.8S rRNA, LSU-rRNA)"/>
    <property type="evidence" value="ECO:0007669"/>
    <property type="project" value="EnsemblFungi"/>
</dbReference>
<dbReference type="PROSITE" id="PS51192">
    <property type="entry name" value="HELICASE_ATP_BIND_1"/>
    <property type="match status" value="1"/>
</dbReference>
<dbReference type="AlphaFoldDB" id="A0A137PAJ6"/>
<dbReference type="InterPro" id="IPR014001">
    <property type="entry name" value="Helicase_ATP-bd"/>
</dbReference>
<feature type="compositionally biased region" description="Acidic residues" evidence="12">
    <location>
        <begin position="66"/>
        <end position="90"/>
    </location>
</feature>
<dbReference type="PROSITE" id="PS00039">
    <property type="entry name" value="DEAD_ATP_HELICASE"/>
    <property type="match status" value="1"/>
</dbReference>
<dbReference type="GO" id="GO:0048254">
    <property type="term" value="P:snoRNA localization"/>
    <property type="evidence" value="ECO:0007669"/>
    <property type="project" value="EnsemblFungi"/>
</dbReference>
<feature type="compositionally biased region" description="Basic residues" evidence="12">
    <location>
        <begin position="554"/>
        <end position="574"/>
    </location>
</feature>
<proteinExistence type="inferred from homology"/>
<evidence type="ECO:0000256" key="5">
    <source>
        <dbReference type="ARBA" id="ARBA00022806"/>
    </source>
</evidence>
<dbReference type="InterPro" id="IPR001650">
    <property type="entry name" value="Helicase_C-like"/>
</dbReference>
<dbReference type="CDD" id="cd17957">
    <property type="entry name" value="DEADc_DDX52"/>
    <property type="match status" value="1"/>
</dbReference>
<evidence type="ECO:0000256" key="12">
    <source>
        <dbReference type="SAM" id="MobiDB-lite"/>
    </source>
</evidence>
<dbReference type="Gene3D" id="3.40.50.300">
    <property type="entry name" value="P-loop containing nucleotide triphosphate hydrolases"/>
    <property type="match status" value="2"/>
</dbReference>
<dbReference type="OMA" id="EMAHSIM"/>
<dbReference type="SMART" id="SM00487">
    <property type="entry name" value="DEXDc"/>
    <property type="match status" value="1"/>
</dbReference>
<dbReference type="PANTHER" id="PTHR47959:SF15">
    <property type="entry name" value="RNA HELICASE"/>
    <property type="match status" value="1"/>
</dbReference>
<evidence type="ECO:0000259" key="14">
    <source>
        <dbReference type="PROSITE" id="PS51194"/>
    </source>
</evidence>
<dbReference type="GO" id="GO:0016787">
    <property type="term" value="F:hydrolase activity"/>
    <property type="evidence" value="ECO:0007669"/>
    <property type="project" value="UniProtKB-KW"/>
</dbReference>
<evidence type="ECO:0000256" key="11">
    <source>
        <dbReference type="RuleBase" id="RU000492"/>
    </source>
</evidence>
<dbReference type="GO" id="GO:0005524">
    <property type="term" value="F:ATP binding"/>
    <property type="evidence" value="ECO:0007669"/>
    <property type="project" value="UniProtKB-KW"/>
</dbReference>
<evidence type="ECO:0000256" key="3">
    <source>
        <dbReference type="ARBA" id="ARBA00022741"/>
    </source>
</evidence>
<dbReference type="GO" id="GO:0000447">
    <property type="term" value="P:endonucleolytic cleavage in ITS1 to separate SSU-rRNA from 5.8S rRNA and LSU-rRNA from tricistronic rRNA transcript (SSU-rRNA, 5.8S rRNA, LSU-rRNA)"/>
    <property type="evidence" value="ECO:0007669"/>
    <property type="project" value="EnsemblFungi"/>
</dbReference>
<evidence type="ECO:0000256" key="8">
    <source>
        <dbReference type="ARBA" id="ARBA00023242"/>
    </source>
</evidence>
<gene>
    <name evidence="15" type="ORF">CONCODRAFT_78020</name>
</gene>
<dbReference type="InterPro" id="IPR044764">
    <property type="entry name" value="DDX52/Rok1_DEADc"/>
</dbReference>
<dbReference type="GO" id="GO:0032040">
    <property type="term" value="C:small-subunit processome"/>
    <property type="evidence" value="ECO:0007669"/>
    <property type="project" value="EnsemblFungi"/>
</dbReference>
<dbReference type="GO" id="GO:0000472">
    <property type="term" value="P:endonucleolytic cleavage to generate mature 5'-end of SSU-rRNA from (SSU-rRNA, 5.8S rRNA, LSU-rRNA)"/>
    <property type="evidence" value="ECO:0007669"/>
    <property type="project" value="EnsemblFungi"/>
</dbReference>
<protein>
    <recommendedName>
        <fullName evidence="2">RNA helicase</fullName>
        <ecNumber evidence="2">3.6.4.13</ecNumber>
    </recommendedName>
</protein>
<dbReference type="Pfam" id="PF00270">
    <property type="entry name" value="DEAD"/>
    <property type="match status" value="1"/>
</dbReference>
<evidence type="ECO:0000256" key="9">
    <source>
        <dbReference type="ARBA" id="ARBA00024355"/>
    </source>
</evidence>
<dbReference type="Pfam" id="PF00271">
    <property type="entry name" value="Helicase_C"/>
    <property type="match status" value="1"/>
</dbReference>
<keyword evidence="5 11" id="KW-0347">Helicase</keyword>
<evidence type="ECO:0000256" key="6">
    <source>
        <dbReference type="ARBA" id="ARBA00022840"/>
    </source>
</evidence>